<dbReference type="KEGG" id="yti:FNA67_17290"/>
<dbReference type="EMBL" id="CP041690">
    <property type="protein sequence ID" value="QEE21830.1"/>
    <property type="molecule type" value="Genomic_DNA"/>
</dbReference>
<gene>
    <name evidence="2" type="ORF">FNA67_17290</name>
</gene>
<accession>A0A5B9DQZ0</accession>
<keyword evidence="2" id="KW-0808">Transferase</keyword>
<keyword evidence="3" id="KW-1185">Reference proteome</keyword>
<dbReference type="GO" id="GO:0009435">
    <property type="term" value="P:NAD+ biosynthetic process"/>
    <property type="evidence" value="ECO:0007669"/>
    <property type="project" value="InterPro"/>
</dbReference>
<dbReference type="SUPFAM" id="SSF53383">
    <property type="entry name" value="PLP-dependent transferases"/>
    <property type="match status" value="1"/>
</dbReference>
<feature type="domain" description="Aminotransferase class V" evidence="1">
    <location>
        <begin position="84"/>
        <end position="353"/>
    </location>
</feature>
<dbReference type="Gene3D" id="3.90.1150.10">
    <property type="entry name" value="Aspartate Aminotransferase, domain 1"/>
    <property type="match status" value="1"/>
</dbReference>
<dbReference type="GO" id="GO:0030429">
    <property type="term" value="F:kynureninase activity"/>
    <property type="evidence" value="ECO:0007669"/>
    <property type="project" value="InterPro"/>
</dbReference>
<dbReference type="InterPro" id="IPR015424">
    <property type="entry name" value="PyrdxlP-dep_Trfase"/>
</dbReference>
<dbReference type="RefSeq" id="WP_147657217.1">
    <property type="nucleotide sequence ID" value="NZ_BMFM01000002.1"/>
</dbReference>
<proteinExistence type="predicted"/>
<evidence type="ECO:0000313" key="2">
    <source>
        <dbReference type="EMBL" id="QEE21830.1"/>
    </source>
</evidence>
<dbReference type="AlphaFoldDB" id="A0A5B9DQZ0"/>
<dbReference type="InterPro" id="IPR015422">
    <property type="entry name" value="PyrdxlP-dep_Trfase_small"/>
</dbReference>
<dbReference type="InterPro" id="IPR000192">
    <property type="entry name" value="Aminotrans_V_dom"/>
</dbReference>
<reference evidence="2 3" key="1">
    <citation type="journal article" date="2015" name="Int. J. Syst. Evol. Microbiol.">
        <title>Youhaiella tibetensis gen. nov., sp. nov., isolated from subsurface sediment.</title>
        <authorList>
            <person name="Wang Y.X."/>
            <person name="Huang F.Q."/>
            <person name="Nogi Y."/>
            <person name="Pang S.J."/>
            <person name="Wang P.K."/>
            <person name="Lv J."/>
        </authorList>
    </citation>
    <scope>NUCLEOTIDE SEQUENCE [LARGE SCALE GENOMIC DNA]</scope>
    <source>
        <strain evidence="3">fig4</strain>
    </source>
</reference>
<dbReference type="GO" id="GO:0005737">
    <property type="term" value="C:cytoplasm"/>
    <property type="evidence" value="ECO:0007669"/>
    <property type="project" value="InterPro"/>
</dbReference>
<evidence type="ECO:0000313" key="3">
    <source>
        <dbReference type="Proteomes" id="UP000321062"/>
    </source>
</evidence>
<sequence length="388" mass="41724">MQSNFTQGVGPADGSAYFLYHSIGMYPGKAEAMAAAFSAFSQSWGAFDDSQWATALAMRQEFIDLWSDLIGAPRGTLTSAENVTTALYSLVGALPAEHLDGRTVLVAGDCFPSLHFLLTGLAPRFGFTLRTVPLREGESWVRDEDMISAWDESVGLALLTFVTSTASHRCDLDALVAHGRKMGSLVGVDITQGVGLLPFRADEPQVDFVVSTSLKWIGGTPGAGVLQVAPSLLTTCHPELRGWFSQENIFSWDLDSFAYASDARRFDHGTPSVLACAGSVPALRWLASQDRTSILRHNRECGQTIIEAAPALGMTLVTPPEEARRGGSIMLRLPDGASPAEVVELLRDRNIYADVRGCILRLSPGIVTTQDGIQRLLENLGAIVRAAA</sequence>
<dbReference type="InterPro" id="IPR010111">
    <property type="entry name" value="Kynureninase"/>
</dbReference>
<dbReference type="Gene3D" id="3.40.640.10">
    <property type="entry name" value="Type I PLP-dependent aspartate aminotransferase-like (Major domain)"/>
    <property type="match status" value="1"/>
</dbReference>
<dbReference type="Pfam" id="PF00266">
    <property type="entry name" value="Aminotran_5"/>
    <property type="match status" value="1"/>
</dbReference>
<dbReference type="GO" id="GO:0019441">
    <property type="term" value="P:L-tryptophan catabolic process to kynurenine"/>
    <property type="evidence" value="ECO:0007669"/>
    <property type="project" value="TreeGrafter"/>
</dbReference>
<dbReference type="GO" id="GO:0043420">
    <property type="term" value="P:anthranilate metabolic process"/>
    <property type="evidence" value="ECO:0007669"/>
    <property type="project" value="TreeGrafter"/>
</dbReference>
<dbReference type="GO" id="GO:0008483">
    <property type="term" value="F:transaminase activity"/>
    <property type="evidence" value="ECO:0007669"/>
    <property type="project" value="UniProtKB-KW"/>
</dbReference>
<dbReference type="PANTHER" id="PTHR14084">
    <property type="entry name" value="KYNURENINASE"/>
    <property type="match status" value="1"/>
</dbReference>
<organism evidence="2 3">
    <name type="scientific">Paradevosia tibetensis</name>
    <dbReference type="NCBI Taxonomy" id="1447062"/>
    <lineage>
        <taxon>Bacteria</taxon>
        <taxon>Pseudomonadati</taxon>
        <taxon>Pseudomonadota</taxon>
        <taxon>Alphaproteobacteria</taxon>
        <taxon>Hyphomicrobiales</taxon>
        <taxon>Devosiaceae</taxon>
        <taxon>Paradevosia</taxon>
    </lineage>
</organism>
<dbReference type="PANTHER" id="PTHR14084:SF0">
    <property type="entry name" value="KYNURENINASE"/>
    <property type="match status" value="1"/>
</dbReference>
<name>A0A5B9DQZ0_9HYPH</name>
<dbReference type="OrthoDB" id="9804366at2"/>
<protein>
    <submittedName>
        <fullName evidence="2">Aminotransferase class V-fold PLP-dependent enzyme</fullName>
    </submittedName>
</protein>
<keyword evidence="2" id="KW-0032">Aminotransferase</keyword>
<dbReference type="GO" id="GO:0030170">
    <property type="term" value="F:pyridoxal phosphate binding"/>
    <property type="evidence" value="ECO:0007669"/>
    <property type="project" value="InterPro"/>
</dbReference>
<evidence type="ECO:0000259" key="1">
    <source>
        <dbReference type="Pfam" id="PF00266"/>
    </source>
</evidence>
<dbReference type="InterPro" id="IPR015421">
    <property type="entry name" value="PyrdxlP-dep_Trfase_major"/>
</dbReference>
<dbReference type="Proteomes" id="UP000321062">
    <property type="component" value="Chromosome"/>
</dbReference>